<keyword evidence="4 9" id="KW-0812">Transmembrane</keyword>
<comment type="subcellular location">
    <subcellularLocation>
        <location evidence="9">Cell membrane</location>
        <topology evidence="9">Multi-pass membrane protein</topology>
    </subcellularLocation>
</comment>
<dbReference type="GO" id="GO:0004190">
    <property type="term" value="F:aspartic-type endopeptidase activity"/>
    <property type="evidence" value="ECO:0007669"/>
    <property type="project" value="UniProtKB-UniRule"/>
</dbReference>
<evidence type="ECO:0000256" key="3">
    <source>
        <dbReference type="ARBA" id="ARBA00022670"/>
    </source>
</evidence>
<dbReference type="EMBL" id="CP012543">
    <property type="protein sequence ID" value="QCD47897.1"/>
    <property type="molecule type" value="Genomic_DNA"/>
</dbReference>
<dbReference type="KEGG" id="crx:CRECT_2313"/>
<keyword evidence="5 9" id="KW-0064">Aspartyl protease</keyword>
<feature type="transmembrane region" description="Helical" evidence="9">
    <location>
        <begin position="155"/>
        <end position="174"/>
    </location>
</feature>
<evidence type="ECO:0000256" key="10">
    <source>
        <dbReference type="RuleBase" id="RU004181"/>
    </source>
</evidence>
<organism evidence="11 12">
    <name type="scientific">Campylobacter rectus</name>
    <name type="common">Wolinella recta</name>
    <dbReference type="NCBI Taxonomy" id="203"/>
    <lineage>
        <taxon>Bacteria</taxon>
        <taxon>Pseudomonadati</taxon>
        <taxon>Campylobacterota</taxon>
        <taxon>Epsilonproteobacteria</taxon>
        <taxon>Campylobacterales</taxon>
        <taxon>Campylobacteraceae</taxon>
        <taxon>Campylobacter</taxon>
    </lineage>
</organism>
<dbReference type="InterPro" id="IPR001872">
    <property type="entry name" value="Peptidase_A8"/>
</dbReference>
<evidence type="ECO:0000256" key="8">
    <source>
        <dbReference type="ARBA" id="ARBA00023136"/>
    </source>
</evidence>
<dbReference type="PANTHER" id="PTHR33695:SF1">
    <property type="entry name" value="LIPOPROTEIN SIGNAL PEPTIDASE"/>
    <property type="match status" value="1"/>
</dbReference>
<evidence type="ECO:0000256" key="9">
    <source>
        <dbReference type="HAMAP-Rule" id="MF_00161"/>
    </source>
</evidence>
<dbReference type="RefSeq" id="WP_002944093.1">
    <property type="nucleotide sequence ID" value="NZ_CP012543.1"/>
</dbReference>
<name>A0A6G5QQL5_CAMRE</name>
<comment type="caution">
    <text evidence="9">Lacks conserved residue(s) required for the propagation of feature annotation.</text>
</comment>
<reference evidence="11 12" key="1">
    <citation type="submission" date="2016-07" db="EMBL/GenBank/DDBJ databases">
        <title>Comparative genomics of the Campylobacter concisus group.</title>
        <authorList>
            <person name="Miller W.G."/>
            <person name="Yee E."/>
            <person name="Chapman M.H."/>
            <person name="Huynh S."/>
            <person name="Bono J.L."/>
            <person name="On S.L.W."/>
            <person name="StLeger J."/>
            <person name="Foster G."/>
            <person name="Parker C.T."/>
        </authorList>
    </citation>
    <scope>NUCLEOTIDE SEQUENCE [LARGE SCALE GENOMIC DNA]</scope>
    <source>
        <strain evidence="11 12">ATCC 33238</strain>
    </source>
</reference>
<evidence type="ECO:0000256" key="7">
    <source>
        <dbReference type="ARBA" id="ARBA00022989"/>
    </source>
</evidence>
<sequence>MAKILGVFFAAFFVVFALDQAVKQIFLGGFSWQGEYFSLVLAYNRGVAFSMFAFLGQWLKFIQLALIAGVCGYLLWRLKRKFDARAAAKTKPNSSSNSDSNLSSSNGKNIEKKEILEEHALGAGIILGAGSSNLLDRFVHGGVVDYVYWHKWFEFAIFNLADVMIDVGVVLILWQSFAAGRKGPKNGR</sequence>
<evidence type="ECO:0000256" key="1">
    <source>
        <dbReference type="ARBA" id="ARBA00006139"/>
    </source>
</evidence>
<dbReference type="EC" id="3.4.23.36" evidence="9"/>
<dbReference type="Proteomes" id="UP000502377">
    <property type="component" value="Chromosome"/>
</dbReference>
<keyword evidence="6 9" id="KW-0378">Hydrolase</keyword>
<keyword evidence="2 9" id="KW-1003">Cell membrane</keyword>
<feature type="active site" evidence="9">
    <location>
        <position position="145"/>
    </location>
</feature>
<evidence type="ECO:0000256" key="6">
    <source>
        <dbReference type="ARBA" id="ARBA00022801"/>
    </source>
</evidence>
<dbReference type="PANTHER" id="PTHR33695">
    <property type="entry name" value="LIPOPROTEIN SIGNAL PEPTIDASE"/>
    <property type="match status" value="1"/>
</dbReference>
<evidence type="ECO:0000313" key="11">
    <source>
        <dbReference type="EMBL" id="QCD47897.1"/>
    </source>
</evidence>
<keyword evidence="7 9" id="KW-1133">Transmembrane helix</keyword>
<comment type="similarity">
    <text evidence="1 9 10">Belongs to the peptidase A8 family.</text>
</comment>
<dbReference type="Pfam" id="PF01252">
    <property type="entry name" value="Peptidase_A8"/>
    <property type="match status" value="2"/>
</dbReference>
<dbReference type="GO" id="GO:0005886">
    <property type="term" value="C:plasma membrane"/>
    <property type="evidence" value="ECO:0007669"/>
    <property type="project" value="UniProtKB-SubCell"/>
</dbReference>
<evidence type="ECO:0000313" key="12">
    <source>
        <dbReference type="Proteomes" id="UP000502377"/>
    </source>
</evidence>
<keyword evidence="11" id="KW-0449">Lipoprotein</keyword>
<dbReference type="AlphaFoldDB" id="A0A6G5QQL5"/>
<comment type="catalytic activity">
    <reaction evidence="9">
        <text>Release of signal peptides from bacterial membrane prolipoproteins. Hydrolyzes -Xaa-Yaa-Zaa-|-(S,diacylglyceryl)Cys-, in which Xaa is hydrophobic (preferably Leu), and Yaa (Ala or Ser) and Zaa (Gly or Ala) have small, neutral side chains.</text>
        <dbReference type="EC" id="3.4.23.36"/>
    </reaction>
</comment>
<protein>
    <recommendedName>
        <fullName evidence="9">Lipoprotein signal peptidase</fullName>
        <ecNumber evidence="9">3.4.23.36</ecNumber>
    </recommendedName>
    <alternativeName>
        <fullName evidence="9">Prolipoprotein signal peptidase</fullName>
    </alternativeName>
    <alternativeName>
        <fullName evidence="9">Signal peptidase II</fullName>
        <shortName evidence="9">SPase II</shortName>
    </alternativeName>
</protein>
<comment type="function">
    <text evidence="9">This protein specifically catalyzes the removal of signal peptides from prolipoproteins.</text>
</comment>
<accession>A0A6G5QQL5</accession>
<comment type="pathway">
    <text evidence="9">Protein modification; lipoprotein biosynthesis (signal peptide cleavage).</text>
</comment>
<evidence type="ECO:0000256" key="2">
    <source>
        <dbReference type="ARBA" id="ARBA00022475"/>
    </source>
</evidence>
<dbReference type="PRINTS" id="PR00781">
    <property type="entry name" value="LIPOSIGPTASE"/>
</dbReference>
<gene>
    <name evidence="9 11" type="primary">lspA</name>
    <name evidence="11" type="ORF">CRECT_2313</name>
</gene>
<evidence type="ECO:0000256" key="4">
    <source>
        <dbReference type="ARBA" id="ARBA00022692"/>
    </source>
</evidence>
<dbReference type="GO" id="GO:0006508">
    <property type="term" value="P:proteolysis"/>
    <property type="evidence" value="ECO:0007669"/>
    <property type="project" value="UniProtKB-KW"/>
</dbReference>
<dbReference type="HAMAP" id="MF_00161">
    <property type="entry name" value="LspA"/>
    <property type="match status" value="1"/>
</dbReference>
<keyword evidence="8 9" id="KW-0472">Membrane</keyword>
<feature type="active site" evidence="9">
    <location>
        <position position="162"/>
    </location>
</feature>
<keyword evidence="3 9" id="KW-0645">Protease</keyword>
<dbReference type="UniPathway" id="UPA00665"/>
<evidence type="ECO:0000256" key="5">
    <source>
        <dbReference type="ARBA" id="ARBA00022750"/>
    </source>
</evidence>
<feature type="transmembrane region" description="Helical" evidence="9">
    <location>
        <begin position="47"/>
        <end position="76"/>
    </location>
</feature>
<proteinExistence type="inferred from homology"/>